<evidence type="ECO:0000313" key="2">
    <source>
        <dbReference type="Proteomes" id="UP000002805"/>
    </source>
</evidence>
<organism evidence="1 2">
    <name type="scientific">Streptomyces pristinaespiralis (strain ATCC 25486 / DSM 40338 / CBS 914.69 / JCM 4507 / KCC S-0507 / NBRC 13074 / NRRL 2958 / 5647)</name>
    <dbReference type="NCBI Taxonomy" id="457429"/>
    <lineage>
        <taxon>Bacteria</taxon>
        <taxon>Bacillati</taxon>
        <taxon>Actinomycetota</taxon>
        <taxon>Actinomycetes</taxon>
        <taxon>Kitasatosporales</taxon>
        <taxon>Streptomycetaceae</taxon>
        <taxon>Streptomyces</taxon>
    </lineage>
</organism>
<reference evidence="2" key="2">
    <citation type="submission" date="2009-10" db="EMBL/GenBank/DDBJ databases">
        <title>The genome sequence of Streptomyces pristinaespiralis strain ATCC 25486.</title>
        <authorList>
            <consortium name="The Broad Institute Genome Sequencing Platform"/>
            <consortium name="Broad Institute Microbial Sequencing Center"/>
            <person name="Fischbach M."/>
            <person name="Godfrey P."/>
            <person name="Ward D."/>
            <person name="Young S."/>
            <person name="Zeng Q."/>
            <person name="Koehrsen M."/>
            <person name="Alvarado L."/>
            <person name="Berlin A.M."/>
            <person name="Bochicchio J."/>
            <person name="Borenstein D."/>
            <person name="Chapman S.B."/>
            <person name="Chen Z."/>
            <person name="Engels R."/>
            <person name="Freedman E."/>
            <person name="Gellesch M."/>
            <person name="Goldberg J."/>
            <person name="Griggs A."/>
            <person name="Gujja S."/>
            <person name="Heilman E.R."/>
            <person name="Heiman D.I."/>
            <person name="Hepburn T.A."/>
            <person name="Howarth C."/>
            <person name="Jen D."/>
            <person name="Larson L."/>
            <person name="Lewis B."/>
            <person name="Mehta T."/>
            <person name="Park D."/>
            <person name="Pearson M."/>
            <person name="Richards J."/>
            <person name="Roberts A."/>
            <person name="Saif S."/>
            <person name="Shea T.D."/>
            <person name="Shenoy N."/>
            <person name="Sisk P."/>
            <person name="Stolte C."/>
            <person name="Sykes S.N."/>
            <person name="Thomson T."/>
            <person name="Walk T."/>
            <person name="White J."/>
            <person name="Yandava C."/>
            <person name="Straight P."/>
            <person name="Clardy J."/>
            <person name="Hung D."/>
            <person name="Kolter R."/>
            <person name="Mekalanos J."/>
            <person name="Walker S."/>
            <person name="Walsh C.T."/>
            <person name="Wieland-Brown L.C."/>
            <person name="Haas B."/>
            <person name="Nusbaum C."/>
            <person name="Birren B."/>
        </authorList>
    </citation>
    <scope>NUCLEOTIDE SEQUENCE [LARGE SCALE GENOMIC DNA]</scope>
    <source>
        <strain evidence="2">ATCC 25486 / DSM 40338 / CBS 914.69 / JCM 4507 / NBRC 13074 / NRRL 2958 / 5647</strain>
    </source>
</reference>
<reference evidence="2" key="1">
    <citation type="submission" date="2008-02" db="EMBL/GenBank/DDBJ databases">
        <authorList>
            <consortium name="The Broad Institute Genome Sequencing Platform"/>
            <person name="Fischbach M."/>
            <person name="Ward D."/>
            <person name="Young S."/>
            <person name="Jaffe D."/>
            <person name="Gnerre S."/>
            <person name="Berlin A."/>
            <person name="Heiman D."/>
            <person name="Hepburn T."/>
            <person name="Sykes S."/>
            <person name="Alvarado L."/>
            <person name="Kodira C.D."/>
            <person name="Straight P."/>
            <person name="Clardy J."/>
            <person name="Hung D."/>
            <person name="Kolter R."/>
            <person name="Mekalanos J."/>
            <person name="Walker S."/>
            <person name="Walsh C.T."/>
            <person name="Lander E."/>
            <person name="Galagan J."/>
            <person name="Nusbaum C."/>
            <person name="Birren B."/>
        </authorList>
    </citation>
    <scope>NUCLEOTIDE SEQUENCE [LARGE SCALE GENOMIC DNA]</scope>
    <source>
        <strain evidence="2">ATCC 25486 / DSM 40338 / CBS 914.69 / JCM 4507 / NBRC 13074 / NRRL 2958 / 5647</strain>
    </source>
</reference>
<dbReference type="HOGENOM" id="CLU_2920903_0_0_11"/>
<accession>D6X738</accession>
<keyword evidence="2" id="KW-1185">Reference proteome</keyword>
<name>D6X738_STRE2</name>
<dbReference type="Proteomes" id="UP000002805">
    <property type="component" value="Chromosome"/>
</dbReference>
<dbReference type="AlphaFoldDB" id="D6X738"/>
<protein>
    <submittedName>
        <fullName evidence="1">Predicted protein</fullName>
    </submittedName>
</protein>
<sequence length="61" mass="6908">MATTRTETLERAARRFECIDASRLGMEKNGSWHSGAVLWRLARHAEVSTDARAGMFNARRT</sequence>
<proteinExistence type="predicted"/>
<gene>
    <name evidence="1" type="ORF">SSDG_06854</name>
</gene>
<evidence type="ECO:0000313" key="1">
    <source>
        <dbReference type="EMBL" id="EFH31607.1"/>
    </source>
</evidence>
<dbReference type="EMBL" id="CM000950">
    <property type="protein sequence ID" value="EFH31607.1"/>
    <property type="molecule type" value="Genomic_DNA"/>
</dbReference>